<evidence type="ECO:0000313" key="6">
    <source>
        <dbReference type="Proteomes" id="UP000192343"/>
    </source>
</evidence>
<evidence type="ECO:0000256" key="1">
    <source>
        <dbReference type="ARBA" id="ARBA00023015"/>
    </source>
</evidence>
<dbReference type="SMART" id="SM00354">
    <property type="entry name" value="HTH_LACI"/>
    <property type="match status" value="1"/>
</dbReference>
<keyword evidence="1" id="KW-0805">Transcription regulation</keyword>
<evidence type="ECO:0000313" key="5">
    <source>
        <dbReference type="EMBL" id="ORC34664.1"/>
    </source>
</evidence>
<dbReference type="Proteomes" id="UP000192343">
    <property type="component" value="Unassembled WGS sequence"/>
</dbReference>
<organism evidence="5 6">
    <name type="scientific">Marispirochaeta aestuarii</name>
    <dbReference type="NCBI Taxonomy" id="1963862"/>
    <lineage>
        <taxon>Bacteria</taxon>
        <taxon>Pseudomonadati</taxon>
        <taxon>Spirochaetota</taxon>
        <taxon>Spirochaetia</taxon>
        <taxon>Spirochaetales</taxon>
        <taxon>Spirochaetaceae</taxon>
        <taxon>Marispirochaeta</taxon>
    </lineage>
</organism>
<accession>A0A1Y1RWR9</accession>
<name>A0A1Y1RWR9_9SPIO</name>
<dbReference type="STRING" id="1963862.B4O97_12005"/>
<sequence length="334" mass="37290">MAANIKDVARLAGVSITTVSQILNKKQDFPVREETRKRVIDAARELHYIPNPIARSLVQQKTRLVGMAVPDLRNPFFTEIALGCQEAAAQRGYRLQIANTNEDFDSELQQLHEFAAEKMDGIILVPAARRDSRKEQSSIFNLPIVNVDRTAGYPDICGSIYVNSEKGAYEAVSYLLRRGRRRIAFLAGPLSSKTVTDRLEGFRKALEENGLSCSEKDVFEGGFEQNWGFMITEKIISSESPYDAFFCGDDLIALGAISALQKKGLQVPGDIAVIGFDDIFVSELIYPKLTTVRQPSYDLGLRSMELLIKNIESEQDVPEKIITLESEFITRESA</sequence>
<dbReference type="SUPFAM" id="SSF53822">
    <property type="entry name" value="Periplasmic binding protein-like I"/>
    <property type="match status" value="1"/>
</dbReference>
<proteinExistence type="predicted"/>
<dbReference type="AlphaFoldDB" id="A0A1Y1RWR9"/>
<dbReference type="InterPro" id="IPR000843">
    <property type="entry name" value="HTH_LacI"/>
</dbReference>
<keyword evidence="6" id="KW-1185">Reference proteome</keyword>
<dbReference type="CDD" id="cd06267">
    <property type="entry name" value="PBP1_LacI_sugar_binding-like"/>
    <property type="match status" value="1"/>
</dbReference>
<dbReference type="EMBL" id="MWQY01000012">
    <property type="protein sequence ID" value="ORC34664.1"/>
    <property type="molecule type" value="Genomic_DNA"/>
</dbReference>
<dbReference type="Pfam" id="PF00532">
    <property type="entry name" value="Peripla_BP_1"/>
    <property type="match status" value="1"/>
</dbReference>
<dbReference type="GO" id="GO:0000976">
    <property type="term" value="F:transcription cis-regulatory region binding"/>
    <property type="evidence" value="ECO:0007669"/>
    <property type="project" value="TreeGrafter"/>
</dbReference>
<keyword evidence="3" id="KW-0804">Transcription</keyword>
<dbReference type="PROSITE" id="PS00356">
    <property type="entry name" value="HTH_LACI_1"/>
    <property type="match status" value="1"/>
</dbReference>
<dbReference type="Pfam" id="PF00356">
    <property type="entry name" value="LacI"/>
    <property type="match status" value="1"/>
</dbReference>
<dbReference type="Gene3D" id="3.40.50.2300">
    <property type="match status" value="2"/>
</dbReference>
<dbReference type="InterPro" id="IPR001761">
    <property type="entry name" value="Peripla_BP/Lac1_sug-bd_dom"/>
</dbReference>
<dbReference type="PANTHER" id="PTHR30146:SF109">
    <property type="entry name" value="HTH-TYPE TRANSCRIPTIONAL REGULATOR GALS"/>
    <property type="match status" value="1"/>
</dbReference>
<dbReference type="GO" id="GO:0003700">
    <property type="term" value="F:DNA-binding transcription factor activity"/>
    <property type="evidence" value="ECO:0007669"/>
    <property type="project" value="TreeGrafter"/>
</dbReference>
<evidence type="ECO:0000256" key="3">
    <source>
        <dbReference type="ARBA" id="ARBA00023163"/>
    </source>
</evidence>
<feature type="domain" description="HTH lacI-type" evidence="4">
    <location>
        <begin position="3"/>
        <end position="59"/>
    </location>
</feature>
<evidence type="ECO:0000259" key="4">
    <source>
        <dbReference type="PROSITE" id="PS50932"/>
    </source>
</evidence>
<dbReference type="OrthoDB" id="9784962at2"/>
<dbReference type="RefSeq" id="WP_083051116.1">
    <property type="nucleotide sequence ID" value="NZ_MWQY01000012.1"/>
</dbReference>
<dbReference type="SUPFAM" id="SSF47413">
    <property type="entry name" value="lambda repressor-like DNA-binding domains"/>
    <property type="match status" value="1"/>
</dbReference>
<protein>
    <recommendedName>
        <fullName evidence="4">HTH lacI-type domain-containing protein</fullName>
    </recommendedName>
</protein>
<dbReference type="PROSITE" id="PS50932">
    <property type="entry name" value="HTH_LACI_2"/>
    <property type="match status" value="1"/>
</dbReference>
<dbReference type="CDD" id="cd01392">
    <property type="entry name" value="HTH_LacI"/>
    <property type="match status" value="1"/>
</dbReference>
<dbReference type="Gene3D" id="1.10.260.40">
    <property type="entry name" value="lambda repressor-like DNA-binding domains"/>
    <property type="match status" value="1"/>
</dbReference>
<comment type="caution">
    <text evidence="5">The sequence shown here is derived from an EMBL/GenBank/DDBJ whole genome shotgun (WGS) entry which is preliminary data.</text>
</comment>
<reference evidence="5 6" key="1">
    <citation type="submission" date="2017-03" db="EMBL/GenBank/DDBJ databases">
        <title>Draft Genome sequence of Marispirochaeta sp. strain JC444.</title>
        <authorList>
            <person name="Shivani Y."/>
            <person name="Subhash Y."/>
            <person name="Sasikala C."/>
            <person name="Ramana C."/>
        </authorList>
    </citation>
    <scope>NUCLEOTIDE SEQUENCE [LARGE SCALE GENOMIC DNA]</scope>
    <source>
        <strain evidence="5 6">JC444</strain>
    </source>
</reference>
<dbReference type="InterPro" id="IPR010982">
    <property type="entry name" value="Lambda_DNA-bd_dom_sf"/>
</dbReference>
<dbReference type="InterPro" id="IPR028082">
    <property type="entry name" value="Peripla_BP_I"/>
</dbReference>
<keyword evidence="2" id="KW-0238">DNA-binding</keyword>
<gene>
    <name evidence="5" type="ORF">B4O97_12005</name>
</gene>
<evidence type="ECO:0000256" key="2">
    <source>
        <dbReference type="ARBA" id="ARBA00023125"/>
    </source>
</evidence>
<dbReference type="PRINTS" id="PR00036">
    <property type="entry name" value="HTHLACI"/>
</dbReference>
<dbReference type="PANTHER" id="PTHR30146">
    <property type="entry name" value="LACI-RELATED TRANSCRIPTIONAL REPRESSOR"/>
    <property type="match status" value="1"/>
</dbReference>